<reference evidence="2" key="1">
    <citation type="submission" date="2013-12" db="EMBL/GenBank/DDBJ databases">
        <title>A Varibaculum cambriense genome reconstructed from a premature infant gut community with otherwise low bacterial novelty that shifts toward anaerobic metabolism during the third week of life.</title>
        <authorList>
            <person name="Brown C.T."/>
            <person name="Sharon I."/>
            <person name="Thomas B.C."/>
            <person name="Castelle C.J."/>
            <person name="Morowitz M.J."/>
            <person name="Banfield J.F."/>
        </authorList>
    </citation>
    <scope>NUCLEOTIDE SEQUENCE</scope>
</reference>
<comment type="caution">
    <text evidence="2">The sequence shown here is derived from an EMBL/GenBank/DDBJ whole genome shotgun (WGS) entry which is preliminary data.</text>
</comment>
<feature type="non-terminal residue" evidence="2">
    <location>
        <position position="1"/>
    </location>
</feature>
<evidence type="ECO:0000256" key="1">
    <source>
        <dbReference type="SAM" id="Phobius"/>
    </source>
</evidence>
<protein>
    <submittedName>
        <fullName evidence="2">Uncharacterized protein</fullName>
    </submittedName>
</protein>
<keyword evidence="1" id="KW-0472">Membrane</keyword>
<proteinExistence type="predicted"/>
<evidence type="ECO:0000313" key="2">
    <source>
        <dbReference type="EMBL" id="ETJ44168.1"/>
    </source>
</evidence>
<keyword evidence="1" id="KW-1133">Transmembrane helix</keyword>
<dbReference type="AlphaFoldDB" id="W1YNK8"/>
<keyword evidence="1" id="KW-0812">Transmembrane</keyword>
<feature type="non-terminal residue" evidence="2">
    <location>
        <position position="75"/>
    </location>
</feature>
<accession>W1YNK8</accession>
<gene>
    <name evidence="2" type="ORF">Q604_UNBC01806G0001</name>
</gene>
<sequence length="75" mass="8296">GLLVGLVVFIAAISIYANLDTVKDADLPILAIANQIHPWLAYIYAITVFSLIFNTAFSLFYSIARRFANGSTKRM</sequence>
<dbReference type="EMBL" id="AZMM01001806">
    <property type="protein sequence ID" value="ETJ44168.1"/>
    <property type="molecule type" value="Genomic_DNA"/>
</dbReference>
<feature type="transmembrane region" description="Helical" evidence="1">
    <location>
        <begin position="41"/>
        <end position="64"/>
    </location>
</feature>
<organism evidence="2">
    <name type="scientific">human gut metagenome</name>
    <dbReference type="NCBI Taxonomy" id="408170"/>
    <lineage>
        <taxon>unclassified sequences</taxon>
        <taxon>metagenomes</taxon>
        <taxon>organismal metagenomes</taxon>
    </lineage>
</organism>
<name>W1YNK8_9ZZZZ</name>